<gene>
    <name evidence="2" type="ORF">J2Z35_001931</name>
</gene>
<dbReference type="PROSITE" id="PS51459">
    <property type="entry name" value="FIDO"/>
    <property type="match status" value="1"/>
</dbReference>
<name>A0ABS4KK27_9FIRM</name>
<keyword evidence="3" id="KW-1185">Reference proteome</keyword>
<dbReference type="Proteomes" id="UP001314903">
    <property type="component" value="Unassembled WGS sequence"/>
</dbReference>
<dbReference type="EMBL" id="JAGGLI010000021">
    <property type="protein sequence ID" value="MBP2028132.1"/>
    <property type="molecule type" value="Genomic_DNA"/>
</dbReference>
<proteinExistence type="predicted"/>
<feature type="domain" description="Fido" evidence="1">
    <location>
        <begin position="80"/>
        <end position="212"/>
    </location>
</feature>
<sequence>MKDCFNYTREESISLAEKLYPKLIYSLAKIEGVEASLLDIQNILNENNISSEIINEHDLEVIINLKNAWNFVLENIDLNLNLDFISHINYYVSMNHSLEWGKLRSGEVGISGVKFRPKVPIEDEVTINITKILDSELSTTEKALRLMLWGCRSQLFWDGNKRTSILAANKLLLSKGKGLLIVNDEYINDFNEILSDFYETNNYFKATEFLQDKCLVVF</sequence>
<dbReference type="Gene3D" id="1.10.3290.10">
    <property type="entry name" value="Fido-like domain"/>
    <property type="match status" value="1"/>
</dbReference>
<accession>A0ABS4KK27</accession>
<evidence type="ECO:0000259" key="1">
    <source>
        <dbReference type="PROSITE" id="PS51459"/>
    </source>
</evidence>
<dbReference type="SUPFAM" id="SSF140931">
    <property type="entry name" value="Fic-like"/>
    <property type="match status" value="1"/>
</dbReference>
<reference evidence="2 3" key="1">
    <citation type="submission" date="2021-03" db="EMBL/GenBank/DDBJ databases">
        <title>Genomic Encyclopedia of Type Strains, Phase IV (KMG-IV): sequencing the most valuable type-strain genomes for metagenomic binning, comparative biology and taxonomic classification.</title>
        <authorList>
            <person name="Goeker M."/>
        </authorList>
    </citation>
    <scope>NUCLEOTIDE SEQUENCE [LARGE SCALE GENOMIC DNA]</scope>
    <source>
        <strain evidence="2 3">DSM 27512</strain>
    </source>
</reference>
<protein>
    <recommendedName>
        <fullName evidence="1">Fido domain-containing protein</fullName>
    </recommendedName>
</protein>
<organism evidence="2 3">
    <name type="scientific">Acetoanaerobium pronyense</name>
    <dbReference type="NCBI Taxonomy" id="1482736"/>
    <lineage>
        <taxon>Bacteria</taxon>
        <taxon>Bacillati</taxon>
        <taxon>Bacillota</taxon>
        <taxon>Clostridia</taxon>
        <taxon>Peptostreptococcales</taxon>
        <taxon>Filifactoraceae</taxon>
        <taxon>Acetoanaerobium</taxon>
    </lineage>
</organism>
<evidence type="ECO:0000313" key="3">
    <source>
        <dbReference type="Proteomes" id="UP001314903"/>
    </source>
</evidence>
<dbReference type="InterPro" id="IPR036597">
    <property type="entry name" value="Fido-like_dom_sf"/>
</dbReference>
<comment type="caution">
    <text evidence="2">The sequence shown here is derived from an EMBL/GenBank/DDBJ whole genome shotgun (WGS) entry which is preliminary data.</text>
</comment>
<dbReference type="InterPro" id="IPR003812">
    <property type="entry name" value="Fido"/>
</dbReference>
<evidence type="ECO:0000313" key="2">
    <source>
        <dbReference type="EMBL" id="MBP2028132.1"/>
    </source>
</evidence>